<name>A0AAV7MYH2_PLEWA</name>
<sequence length="230" mass="25163">MRITTPVSVEYEHDIRAETSKNGVCGYPPPRALQYWWPSGGISKKRHISPLPRGAWPRCQRWRTHNPLAPEGPAIIRLYRADPRAIGAGKTAGLKEPTGVPQNTVGAPPRCHGTSRWIPEVAAHHSPGARDSGADLDRNWRPPGTETGLKRPCSPNARKRRGGSDLIGVGGGGMARALVETRRLWGESSGSQDRRERLRPIEQNTRRLGGRAGTRGSGPGLIWADPRTRP</sequence>
<evidence type="ECO:0000313" key="3">
    <source>
        <dbReference type="Proteomes" id="UP001066276"/>
    </source>
</evidence>
<dbReference type="EMBL" id="JANPWB010000013">
    <property type="protein sequence ID" value="KAJ1108687.1"/>
    <property type="molecule type" value="Genomic_DNA"/>
</dbReference>
<evidence type="ECO:0000313" key="2">
    <source>
        <dbReference type="EMBL" id="KAJ1108687.1"/>
    </source>
</evidence>
<feature type="region of interest" description="Disordered" evidence="1">
    <location>
        <begin position="90"/>
        <end position="109"/>
    </location>
</feature>
<feature type="region of interest" description="Disordered" evidence="1">
    <location>
        <begin position="184"/>
        <end position="230"/>
    </location>
</feature>
<dbReference type="Proteomes" id="UP001066276">
    <property type="component" value="Chromosome 9"/>
</dbReference>
<reference evidence="2" key="1">
    <citation type="journal article" date="2022" name="bioRxiv">
        <title>Sequencing and chromosome-scale assembly of the giantPleurodeles waltlgenome.</title>
        <authorList>
            <person name="Brown T."/>
            <person name="Elewa A."/>
            <person name="Iarovenko S."/>
            <person name="Subramanian E."/>
            <person name="Araus A.J."/>
            <person name="Petzold A."/>
            <person name="Susuki M."/>
            <person name="Suzuki K.-i.T."/>
            <person name="Hayashi T."/>
            <person name="Toyoda A."/>
            <person name="Oliveira C."/>
            <person name="Osipova E."/>
            <person name="Leigh N.D."/>
            <person name="Simon A."/>
            <person name="Yun M.H."/>
        </authorList>
    </citation>
    <scope>NUCLEOTIDE SEQUENCE</scope>
    <source>
        <strain evidence="2">20211129_DDA</strain>
        <tissue evidence="2">Liver</tissue>
    </source>
</reference>
<proteinExistence type="predicted"/>
<comment type="caution">
    <text evidence="2">The sequence shown here is derived from an EMBL/GenBank/DDBJ whole genome shotgun (WGS) entry which is preliminary data.</text>
</comment>
<feature type="region of interest" description="Disordered" evidence="1">
    <location>
        <begin position="124"/>
        <end position="171"/>
    </location>
</feature>
<feature type="compositionally biased region" description="Gly residues" evidence="1">
    <location>
        <begin position="210"/>
        <end position="219"/>
    </location>
</feature>
<dbReference type="AlphaFoldDB" id="A0AAV7MYH2"/>
<evidence type="ECO:0000256" key="1">
    <source>
        <dbReference type="SAM" id="MobiDB-lite"/>
    </source>
</evidence>
<keyword evidence="3" id="KW-1185">Reference proteome</keyword>
<organism evidence="2 3">
    <name type="scientific">Pleurodeles waltl</name>
    <name type="common">Iberian ribbed newt</name>
    <dbReference type="NCBI Taxonomy" id="8319"/>
    <lineage>
        <taxon>Eukaryota</taxon>
        <taxon>Metazoa</taxon>
        <taxon>Chordata</taxon>
        <taxon>Craniata</taxon>
        <taxon>Vertebrata</taxon>
        <taxon>Euteleostomi</taxon>
        <taxon>Amphibia</taxon>
        <taxon>Batrachia</taxon>
        <taxon>Caudata</taxon>
        <taxon>Salamandroidea</taxon>
        <taxon>Salamandridae</taxon>
        <taxon>Pleurodelinae</taxon>
        <taxon>Pleurodeles</taxon>
    </lineage>
</organism>
<accession>A0AAV7MYH2</accession>
<protein>
    <submittedName>
        <fullName evidence="2">Uncharacterized protein</fullName>
    </submittedName>
</protein>
<gene>
    <name evidence="2" type="ORF">NDU88_006059</name>
</gene>